<evidence type="ECO:0000256" key="1">
    <source>
        <dbReference type="SAM" id="SignalP"/>
    </source>
</evidence>
<dbReference type="SUPFAM" id="SSF52266">
    <property type="entry name" value="SGNH hydrolase"/>
    <property type="match status" value="1"/>
</dbReference>
<evidence type="ECO:0000313" key="4">
    <source>
        <dbReference type="Proteomes" id="UP000271227"/>
    </source>
</evidence>
<keyword evidence="1" id="KW-0732">Signal</keyword>
<comment type="caution">
    <text evidence="3">The sequence shown here is derived from an EMBL/GenBank/DDBJ whole genome shotgun (WGS) entry which is preliminary data.</text>
</comment>
<proteinExistence type="predicted"/>
<dbReference type="InterPro" id="IPR013830">
    <property type="entry name" value="SGNH_hydro"/>
</dbReference>
<dbReference type="InParanoid" id="A0A3M0BZ45"/>
<name>A0A3M0BZ45_9PROT</name>
<dbReference type="FunCoup" id="A0A3M0BZ45">
    <property type="interactions" value="87"/>
</dbReference>
<dbReference type="PANTHER" id="PTHR30383">
    <property type="entry name" value="THIOESTERASE 1/PROTEASE 1/LYSOPHOSPHOLIPASE L1"/>
    <property type="match status" value="1"/>
</dbReference>
<gene>
    <name evidence="3" type="ORF">BXY39_3110</name>
</gene>
<sequence length="235" mass="23979">MMVNSHLRSVSCTLIAALWLSLAAIGGFAPVHGAGDGDAGGAADSDIRILAFGDSLTAGYGLDPGEGFTEQLETWLGARLAVPVGVVNGGVSGDTSTGGRSRLDWALAPIKNGAPDLVILELGANDGLRGIDPAITRTNIDAMVASLSGRGIPVLLTGMLAPPNLGPEYAAAFNTIYRDVAAKYGVRLYPFFLDGVAADSALNQSDGIHPNADGVKIIVERLGPAVLSMLDAGGR</sequence>
<organism evidence="3 4">
    <name type="scientific">Eilatimonas milleporae</name>
    <dbReference type="NCBI Taxonomy" id="911205"/>
    <lineage>
        <taxon>Bacteria</taxon>
        <taxon>Pseudomonadati</taxon>
        <taxon>Pseudomonadota</taxon>
        <taxon>Alphaproteobacteria</taxon>
        <taxon>Kordiimonadales</taxon>
        <taxon>Kordiimonadaceae</taxon>
        <taxon>Eilatimonas</taxon>
    </lineage>
</organism>
<protein>
    <submittedName>
        <fullName evidence="3">(3S)-malyl-CoA thioesterase</fullName>
    </submittedName>
</protein>
<dbReference type="PROSITE" id="PS01098">
    <property type="entry name" value="LIPASE_GDSL_SER"/>
    <property type="match status" value="1"/>
</dbReference>
<feature type="chain" id="PRO_5018125075" evidence="1">
    <location>
        <begin position="34"/>
        <end position="235"/>
    </location>
</feature>
<accession>A0A3M0BZ45</accession>
<keyword evidence="4" id="KW-1185">Reference proteome</keyword>
<dbReference type="EMBL" id="REFR01000014">
    <property type="protein sequence ID" value="RMB02758.1"/>
    <property type="molecule type" value="Genomic_DNA"/>
</dbReference>
<dbReference type="PANTHER" id="PTHR30383:SF24">
    <property type="entry name" value="THIOESTERASE 1_PROTEASE 1_LYSOPHOSPHOLIPASE L1"/>
    <property type="match status" value="1"/>
</dbReference>
<feature type="signal peptide" evidence="1">
    <location>
        <begin position="1"/>
        <end position="33"/>
    </location>
</feature>
<dbReference type="GO" id="GO:0004622">
    <property type="term" value="F:phosphatidylcholine lysophospholipase activity"/>
    <property type="evidence" value="ECO:0007669"/>
    <property type="project" value="TreeGrafter"/>
</dbReference>
<evidence type="ECO:0000313" key="3">
    <source>
        <dbReference type="EMBL" id="RMB02758.1"/>
    </source>
</evidence>
<reference evidence="3 4" key="1">
    <citation type="submission" date="2018-10" db="EMBL/GenBank/DDBJ databases">
        <title>Genomic Encyclopedia of Archaeal and Bacterial Type Strains, Phase II (KMG-II): from individual species to whole genera.</title>
        <authorList>
            <person name="Goeker M."/>
        </authorList>
    </citation>
    <scope>NUCLEOTIDE SEQUENCE [LARGE SCALE GENOMIC DNA]</scope>
    <source>
        <strain evidence="3 4">DSM 25217</strain>
    </source>
</reference>
<evidence type="ECO:0000259" key="2">
    <source>
        <dbReference type="Pfam" id="PF13472"/>
    </source>
</evidence>
<dbReference type="GO" id="GO:0006629">
    <property type="term" value="P:lipid metabolic process"/>
    <property type="evidence" value="ECO:0007669"/>
    <property type="project" value="InterPro"/>
</dbReference>
<dbReference type="CDD" id="cd01822">
    <property type="entry name" value="Lysophospholipase_L1_like"/>
    <property type="match status" value="1"/>
</dbReference>
<dbReference type="AlphaFoldDB" id="A0A3M0BZ45"/>
<dbReference type="InterPro" id="IPR036514">
    <property type="entry name" value="SGNH_hydro_sf"/>
</dbReference>
<dbReference type="Gene3D" id="3.40.50.1110">
    <property type="entry name" value="SGNH hydrolase"/>
    <property type="match status" value="1"/>
</dbReference>
<dbReference type="InterPro" id="IPR051532">
    <property type="entry name" value="Ester_Hydrolysis_Enzymes"/>
</dbReference>
<feature type="domain" description="SGNH hydrolase-type esterase" evidence="2">
    <location>
        <begin position="51"/>
        <end position="216"/>
    </location>
</feature>
<dbReference type="InterPro" id="IPR008265">
    <property type="entry name" value="Lipase_GDSL_AS"/>
</dbReference>
<dbReference type="RefSeq" id="WP_245999298.1">
    <property type="nucleotide sequence ID" value="NZ_REFR01000014.1"/>
</dbReference>
<dbReference type="Proteomes" id="UP000271227">
    <property type="component" value="Unassembled WGS sequence"/>
</dbReference>
<dbReference type="Pfam" id="PF13472">
    <property type="entry name" value="Lipase_GDSL_2"/>
    <property type="match status" value="1"/>
</dbReference>